<dbReference type="GO" id="GO:0000978">
    <property type="term" value="F:RNA polymerase II cis-regulatory region sequence-specific DNA binding"/>
    <property type="evidence" value="ECO:0007669"/>
    <property type="project" value="TreeGrafter"/>
</dbReference>
<dbReference type="Proteomes" id="UP000785679">
    <property type="component" value="Unassembled WGS sequence"/>
</dbReference>
<dbReference type="PANTHER" id="PTHR24393:SF147">
    <property type="entry name" value="ZINC FINGER PROTEIN 83-LIKE"/>
    <property type="match status" value="1"/>
</dbReference>
<feature type="compositionally biased region" description="Polar residues" evidence="7">
    <location>
        <begin position="50"/>
        <end position="61"/>
    </location>
</feature>
<feature type="domain" description="C2H2-type" evidence="8">
    <location>
        <begin position="151"/>
        <end position="178"/>
    </location>
</feature>
<dbReference type="SUPFAM" id="SSF57667">
    <property type="entry name" value="beta-beta-alpha zinc fingers"/>
    <property type="match status" value="1"/>
</dbReference>
<dbReference type="GO" id="GO:0005634">
    <property type="term" value="C:nucleus"/>
    <property type="evidence" value="ECO:0007669"/>
    <property type="project" value="TreeGrafter"/>
</dbReference>
<dbReference type="OrthoDB" id="654211at2759"/>
<dbReference type="PANTHER" id="PTHR24393">
    <property type="entry name" value="ZINC FINGER PROTEIN"/>
    <property type="match status" value="1"/>
</dbReference>
<dbReference type="Pfam" id="PF00096">
    <property type="entry name" value="zf-C2H2"/>
    <property type="match status" value="1"/>
</dbReference>
<evidence type="ECO:0000256" key="4">
    <source>
        <dbReference type="ARBA" id="ARBA00022833"/>
    </source>
</evidence>
<protein>
    <recommendedName>
        <fullName evidence="8">C2H2-type domain-containing protein</fullName>
    </recommendedName>
</protein>
<sequence>MMHIHQVLLCAEPLLNSSQNPHWGVFEQFLTFYHQTDKILPQPHIPPQLGSEQTRSSSIKQQKPKVPCLRCGKKYDRNNLKAHIRGVHKTDRKWLCGCGMSFPRLNRFASHVRQTHKGDASFVTVPLILSKRFPTTDHFLRQFTKPVIAKYRCEECGKSFTSKSNRGDHMRRHRNYKPYECACGIKNFRKYRIVDHCLRSHYIPRDIFDQLAVKQQLVVSKSISLQFKKKKTPAPRTHVDFDFLEKLLLTKHNQKGEKTAFDDFSTAVASYEHQNGSGDQRDYHRYYPSLVTNQLSLPLPKDFNALPSLPPADQNFEVANKPKQKYTSCTQETTADLNQTCMMLPNPEPRDLFNSASKCLSLLMEYNSNI</sequence>
<dbReference type="SMART" id="SM00355">
    <property type="entry name" value="ZnF_C2H2"/>
    <property type="match status" value="3"/>
</dbReference>
<feature type="region of interest" description="Disordered" evidence="7">
    <location>
        <begin position="43"/>
        <end position="62"/>
    </location>
</feature>
<dbReference type="PROSITE" id="PS50157">
    <property type="entry name" value="ZINC_FINGER_C2H2_2"/>
    <property type="match status" value="1"/>
</dbReference>
<keyword evidence="5" id="KW-0539">Nucleus</keyword>
<keyword evidence="3 6" id="KW-0863">Zinc-finger</keyword>
<dbReference type="Gene3D" id="3.30.160.60">
    <property type="entry name" value="Classic Zinc Finger"/>
    <property type="match status" value="2"/>
</dbReference>
<evidence type="ECO:0000256" key="7">
    <source>
        <dbReference type="SAM" id="MobiDB-lite"/>
    </source>
</evidence>
<name>A0A8J8NPI6_HALGN</name>
<dbReference type="GO" id="GO:0001228">
    <property type="term" value="F:DNA-binding transcription activator activity, RNA polymerase II-specific"/>
    <property type="evidence" value="ECO:0007669"/>
    <property type="project" value="TreeGrafter"/>
</dbReference>
<dbReference type="InterPro" id="IPR013087">
    <property type="entry name" value="Znf_C2H2_type"/>
</dbReference>
<evidence type="ECO:0000256" key="2">
    <source>
        <dbReference type="ARBA" id="ARBA00022737"/>
    </source>
</evidence>
<keyword evidence="4" id="KW-0862">Zinc</keyword>
<reference evidence="9" key="1">
    <citation type="submission" date="2019-06" db="EMBL/GenBank/DDBJ databases">
        <authorList>
            <person name="Zheng W."/>
        </authorList>
    </citation>
    <scope>NUCLEOTIDE SEQUENCE</scope>
    <source>
        <strain evidence="9">QDHG01</strain>
    </source>
</reference>
<dbReference type="PROSITE" id="PS00028">
    <property type="entry name" value="ZINC_FINGER_C2H2_1"/>
    <property type="match status" value="1"/>
</dbReference>
<dbReference type="EMBL" id="RRYP01009408">
    <property type="protein sequence ID" value="TNV79088.1"/>
    <property type="molecule type" value="Genomic_DNA"/>
</dbReference>
<dbReference type="FunFam" id="3.30.160.60:FF:000110">
    <property type="entry name" value="Zinc finger protein-like"/>
    <property type="match status" value="1"/>
</dbReference>
<evidence type="ECO:0000313" key="9">
    <source>
        <dbReference type="EMBL" id="TNV79088.1"/>
    </source>
</evidence>
<accession>A0A8J8NPI6</accession>
<evidence type="ECO:0000259" key="8">
    <source>
        <dbReference type="PROSITE" id="PS50157"/>
    </source>
</evidence>
<comment type="caution">
    <text evidence="9">The sequence shown here is derived from an EMBL/GenBank/DDBJ whole genome shotgun (WGS) entry which is preliminary data.</text>
</comment>
<evidence type="ECO:0000256" key="1">
    <source>
        <dbReference type="ARBA" id="ARBA00022723"/>
    </source>
</evidence>
<organism evidence="9 10">
    <name type="scientific">Halteria grandinella</name>
    <dbReference type="NCBI Taxonomy" id="5974"/>
    <lineage>
        <taxon>Eukaryota</taxon>
        <taxon>Sar</taxon>
        <taxon>Alveolata</taxon>
        <taxon>Ciliophora</taxon>
        <taxon>Intramacronucleata</taxon>
        <taxon>Spirotrichea</taxon>
        <taxon>Stichotrichia</taxon>
        <taxon>Sporadotrichida</taxon>
        <taxon>Halteriidae</taxon>
        <taxon>Halteria</taxon>
    </lineage>
</organism>
<dbReference type="GO" id="GO:0008270">
    <property type="term" value="F:zinc ion binding"/>
    <property type="evidence" value="ECO:0007669"/>
    <property type="project" value="UniProtKB-KW"/>
</dbReference>
<evidence type="ECO:0000256" key="5">
    <source>
        <dbReference type="ARBA" id="ARBA00023242"/>
    </source>
</evidence>
<evidence type="ECO:0000256" key="6">
    <source>
        <dbReference type="PROSITE-ProRule" id="PRU00042"/>
    </source>
</evidence>
<dbReference type="InterPro" id="IPR036236">
    <property type="entry name" value="Znf_C2H2_sf"/>
</dbReference>
<evidence type="ECO:0000313" key="10">
    <source>
        <dbReference type="Proteomes" id="UP000785679"/>
    </source>
</evidence>
<keyword evidence="10" id="KW-1185">Reference proteome</keyword>
<gene>
    <name evidence="9" type="ORF">FGO68_gene13546</name>
</gene>
<keyword evidence="1" id="KW-0479">Metal-binding</keyword>
<dbReference type="AlphaFoldDB" id="A0A8J8NPI6"/>
<proteinExistence type="predicted"/>
<evidence type="ECO:0000256" key="3">
    <source>
        <dbReference type="ARBA" id="ARBA00022771"/>
    </source>
</evidence>
<keyword evidence="2" id="KW-0677">Repeat</keyword>